<dbReference type="Gene3D" id="3.40.50.300">
    <property type="entry name" value="P-loop containing nucleotide triphosphate hydrolases"/>
    <property type="match status" value="1"/>
</dbReference>
<dbReference type="Gene3D" id="1.25.40.10">
    <property type="entry name" value="Tetratricopeptide repeat domain"/>
    <property type="match status" value="2"/>
</dbReference>
<dbReference type="SUPFAM" id="SSF52540">
    <property type="entry name" value="P-loop containing nucleoside triphosphate hydrolases"/>
    <property type="match status" value="1"/>
</dbReference>
<gene>
    <name evidence="1" type="ORF">FPRO_07515</name>
</gene>
<dbReference type="EMBL" id="FJOF01000007">
    <property type="protein sequence ID" value="CZR43568.1"/>
    <property type="molecule type" value="Genomic_DNA"/>
</dbReference>
<comment type="caution">
    <text evidence="1">The sequence shown here is derived from an EMBL/GenBank/DDBJ whole genome shotgun (WGS) entry which is preliminary data.</text>
</comment>
<dbReference type="SUPFAM" id="SSF48452">
    <property type="entry name" value="TPR-like"/>
    <property type="match status" value="1"/>
</dbReference>
<sequence length="777" mass="88967">MNGPTFQDPVYGSNVVTGITATGNAHQTFNFNQRAEPKPRAFYALPYEKNEDFVSRPDITSRLEELLPMNSDEFRSAALWGLGGSGKTQVALEYAYNRYRKSPCSVFWVHADTEATFSHDYSSIAKVLGLEGQGSGPELLQNVRHKIESLEKWLLVLDNADDLSLFGVGPTASNRTSKFIDFIPKGPNGTILWTSRDEAIGGSLVGTRRSIPVSKMTFEESKALLDSTISRPTSRKEFKDICSLMDELQHLPLAISQAGAYMRRTDTSISQYLADLKEEQARWRVLKETEFDKHRLHGNSNSILETWSISIRRIRQENEMAYEILHILAYFDNQNIPQPLVEAAAEHGQEGNVEGTMESDRRKAVRRLKDFSFLVERRVDDGDERNFEMHKLVQDAARYGLRVTDMLEIEEKEPTKESRRLRKWIKKWMKSPRKNTTKTADEEEKTPTKGEKYFAGAASDIMLGLYPDETEMEKGTGLWVDCERYMAHAQRVCHWAEMFNKEDSAVSILWRYCRYLQHCGRAGESVAPLTHLLDLTEKTSGEHSYWFTWGLYSLAVSFSYLEEYPSSIDSCNRALKLVAEGDDNDNLEVACMSMLSECYKHQNRFDEAEEMALEAMKRGRERGCGDAAVFDSIQALAEVYIEQKRYDAAVSILVQAVEDHQPLVGSFSPQMIPAYNHLGSIYTEQDKLLDAERAYKKALEFCLATYGQEHIDTIRVCDNLSMNWARQGRFEEALHKIDETGRLSEKMFGRNHEVWEKVKDTREWIEYVRDHPNMVAP</sequence>
<dbReference type="InterPro" id="IPR027417">
    <property type="entry name" value="P-loop_NTPase"/>
</dbReference>
<dbReference type="VEuPathDB" id="FungiDB:FPRO_07515"/>
<dbReference type="PRINTS" id="PR00364">
    <property type="entry name" value="DISEASERSIST"/>
</dbReference>
<dbReference type="SMART" id="SM00028">
    <property type="entry name" value="TPR"/>
    <property type="match status" value="3"/>
</dbReference>
<dbReference type="PANTHER" id="PTHR46082:SF6">
    <property type="entry name" value="AAA+ ATPASE DOMAIN-CONTAINING PROTEIN-RELATED"/>
    <property type="match status" value="1"/>
</dbReference>
<dbReference type="RefSeq" id="XP_031084159.1">
    <property type="nucleotide sequence ID" value="XM_031234420.1"/>
</dbReference>
<accession>A0A1L7VT14</accession>
<dbReference type="Pfam" id="PF13424">
    <property type="entry name" value="TPR_12"/>
    <property type="match status" value="2"/>
</dbReference>
<keyword evidence="2" id="KW-1185">Reference proteome</keyword>
<dbReference type="InterPro" id="IPR011990">
    <property type="entry name" value="TPR-like_helical_dom_sf"/>
</dbReference>
<dbReference type="AlphaFoldDB" id="A0A1L7VT14"/>
<proteinExistence type="predicted"/>
<dbReference type="GO" id="GO:0043531">
    <property type="term" value="F:ADP binding"/>
    <property type="evidence" value="ECO:0007669"/>
    <property type="project" value="InterPro"/>
</dbReference>
<evidence type="ECO:0000313" key="1">
    <source>
        <dbReference type="EMBL" id="CZR43568.1"/>
    </source>
</evidence>
<dbReference type="PANTHER" id="PTHR46082">
    <property type="entry name" value="ATP/GTP-BINDING PROTEIN-RELATED"/>
    <property type="match status" value="1"/>
</dbReference>
<evidence type="ECO:0000313" key="2">
    <source>
        <dbReference type="Proteomes" id="UP000183971"/>
    </source>
</evidence>
<dbReference type="InterPro" id="IPR053137">
    <property type="entry name" value="NLR-like"/>
</dbReference>
<dbReference type="InterPro" id="IPR019734">
    <property type="entry name" value="TPR_rpt"/>
</dbReference>
<name>A0A1L7VT14_FUSPR</name>
<protein>
    <submittedName>
        <fullName evidence="1">Uncharacterized protein</fullName>
    </submittedName>
</protein>
<reference evidence="2" key="1">
    <citation type="journal article" date="2016" name="Genome Biol. Evol.">
        <title>Comparative 'omics' of the Fusarium fujikuroi species complex highlights differences in genetic potential and metabolite synthesis.</title>
        <authorList>
            <person name="Niehaus E.-M."/>
            <person name="Muensterkoetter M."/>
            <person name="Proctor R.H."/>
            <person name="Brown D.W."/>
            <person name="Sharon A."/>
            <person name="Idan Y."/>
            <person name="Oren-Young L."/>
            <person name="Sieber C.M."/>
            <person name="Novak O."/>
            <person name="Pencik A."/>
            <person name="Tarkowska D."/>
            <person name="Hromadova K."/>
            <person name="Freeman S."/>
            <person name="Maymon M."/>
            <person name="Elazar M."/>
            <person name="Youssef S.A."/>
            <person name="El-Shabrawy E.S.M."/>
            <person name="Shalaby A.B.A."/>
            <person name="Houterman P."/>
            <person name="Brock N.L."/>
            <person name="Burkhardt I."/>
            <person name="Tsavkelova E.A."/>
            <person name="Dickschat J.S."/>
            <person name="Galuszka P."/>
            <person name="Gueldener U."/>
            <person name="Tudzynski B."/>
        </authorList>
    </citation>
    <scope>NUCLEOTIDE SEQUENCE [LARGE SCALE GENOMIC DNA]</scope>
    <source>
        <strain evidence="2">ET1</strain>
    </source>
</reference>
<organism evidence="1 2">
    <name type="scientific">Fusarium proliferatum (strain ET1)</name>
    <name type="common">Orchid endophyte fungus</name>
    <dbReference type="NCBI Taxonomy" id="1227346"/>
    <lineage>
        <taxon>Eukaryota</taxon>
        <taxon>Fungi</taxon>
        <taxon>Dikarya</taxon>
        <taxon>Ascomycota</taxon>
        <taxon>Pezizomycotina</taxon>
        <taxon>Sordariomycetes</taxon>
        <taxon>Hypocreomycetidae</taxon>
        <taxon>Hypocreales</taxon>
        <taxon>Nectriaceae</taxon>
        <taxon>Fusarium</taxon>
        <taxon>Fusarium fujikuroi species complex</taxon>
    </lineage>
</organism>
<dbReference type="Proteomes" id="UP000183971">
    <property type="component" value="Unassembled WGS sequence"/>
</dbReference>
<dbReference type="GeneID" id="42052394"/>